<protein>
    <submittedName>
        <fullName evidence="3">XRE family transcriptional regulator</fullName>
    </submittedName>
</protein>
<accession>A0A3G8M1K6</accession>
<dbReference type="GO" id="GO:0003677">
    <property type="term" value="F:DNA binding"/>
    <property type="evidence" value="ECO:0007669"/>
    <property type="project" value="InterPro"/>
</dbReference>
<feature type="region of interest" description="Disordered" evidence="1">
    <location>
        <begin position="63"/>
        <end position="98"/>
    </location>
</feature>
<dbReference type="KEGG" id="slj:EGC82_20280"/>
<dbReference type="InterPro" id="IPR001387">
    <property type="entry name" value="Cro/C1-type_HTH"/>
</dbReference>
<dbReference type="PROSITE" id="PS50943">
    <property type="entry name" value="HTH_CROC1"/>
    <property type="match status" value="1"/>
</dbReference>
<feature type="domain" description="HTH cro/C1-type" evidence="2">
    <location>
        <begin position="128"/>
        <end position="183"/>
    </location>
</feature>
<keyword evidence="4" id="KW-1185">Reference proteome</keyword>
<dbReference type="AlphaFoldDB" id="A0A3G8M1K6"/>
<dbReference type="CDD" id="cd00093">
    <property type="entry name" value="HTH_XRE"/>
    <property type="match status" value="1"/>
</dbReference>
<dbReference type="Gene3D" id="1.10.260.40">
    <property type="entry name" value="lambda repressor-like DNA-binding domains"/>
    <property type="match status" value="1"/>
</dbReference>
<dbReference type="SMART" id="SM00530">
    <property type="entry name" value="HTH_XRE"/>
    <property type="match status" value="1"/>
</dbReference>
<dbReference type="OrthoDB" id="6240846at2"/>
<evidence type="ECO:0000259" key="2">
    <source>
        <dbReference type="PROSITE" id="PS50943"/>
    </source>
</evidence>
<proteinExistence type="predicted"/>
<feature type="compositionally biased region" description="Polar residues" evidence="1">
    <location>
        <begin position="80"/>
        <end position="98"/>
    </location>
</feature>
<reference evidence="4" key="1">
    <citation type="submission" date="2018-11" db="EMBL/GenBank/DDBJ databases">
        <title>Shewanella sp. M2.</title>
        <authorList>
            <person name="Hwang Y.J."/>
            <person name="Hwang C.Y."/>
        </authorList>
    </citation>
    <scope>NUCLEOTIDE SEQUENCE [LARGE SCALE GENOMIC DNA]</scope>
    <source>
        <strain evidence="4">LMG 19866</strain>
    </source>
</reference>
<dbReference type="InterPro" id="IPR010982">
    <property type="entry name" value="Lambda_DNA-bd_dom_sf"/>
</dbReference>
<dbReference type="Proteomes" id="UP000278035">
    <property type="component" value="Chromosome"/>
</dbReference>
<sequence>MKKKNLTNTVNFLKKHNSDSNMKFNSEGERIQTRSDQIITNRVDNSVVHMTVEDAGKPVVVQRGPLPRLEGTPRGKSFASDVTTSDKTQTRQRSSTNTAIKDAKLRRAVINNVMTKLLFSNITQGDALIQLRIQVLGLNQEKYAKLVNVSRKKLSDIENNRSNPSVEVLNKVFKPFGLNVGLIPISPTVLQNVLDDCDDDFASYLPE</sequence>
<organism evidence="3 4">
    <name type="scientific">Shewanella livingstonensis</name>
    <dbReference type="NCBI Taxonomy" id="150120"/>
    <lineage>
        <taxon>Bacteria</taxon>
        <taxon>Pseudomonadati</taxon>
        <taxon>Pseudomonadota</taxon>
        <taxon>Gammaproteobacteria</taxon>
        <taxon>Alteromonadales</taxon>
        <taxon>Shewanellaceae</taxon>
        <taxon>Shewanella</taxon>
    </lineage>
</organism>
<dbReference type="Pfam" id="PF01381">
    <property type="entry name" value="HTH_3"/>
    <property type="match status" value="1"/>
</dbReference>
<name>A0A3G8M1K6_9GAMM</name>
<dbReference type="SUPFAM" id="SSF47413">
    <property type="entry name" value="lambda repressor-like DNA-binding domains"/>
    <property type="match status" value="1"/>
</dbReference>
<evidence type="ECO:0000313" key="4">
    <source>
        <dbReference type="Proteomes" id="UP000278035"/>
    </source>
</evidence>
<dbReference type="EMBL" id="CP034015">
    <property type="protein sequence ID" value="AZG74880.1"/>
    <property type="molecule type" value="Genomic_DNA"/>
</dbReference>
<evidence type="ECO:0000313" key="3">
    <source>
        <dbReference type="EMBL" id="AZG74880.1"/>
    </source>
</evidence>
<gene>
    <name evidence="3" type="ORF">EGC82_20280</name>
</gene>
<evidence type="ECO:0000256" key="1">
    <source>
        <dbReference type="SAM" id="MobiDB-lite"/>
    </source>
</evidence>
<dbReference type="RefSeq" id="WP_124732356.1">
    <property type="nucleotide sequence ID" value="NZ_CBCSKC010000035.1"/>
</dbReference>